<feature type="compositionally biased region" description="Pro residues" evidence="6">
    <location>
        <begin position="129"/>
        <end position="144"/>
    </location>
</feature>
<feature type="compositionally biased region" description="Pro residues" evidence="6">
    <location>
        <begin position="1"/>
        <end position="10"/>
    </location>
</feature>
<dbReference type="Gene3D" id="2.40.128.260">
    <property type="entry name" value="Type IV secretion system, VirB10/TraB/TrbI"/>
    <property type="match status" value="1"/>
</dbReference>
<evidence type="ECO:0000256" key="2">
    <source>
        <dbReference type="ARBA" id="ARBA00010265"/>
    </source>
</evidence>
<evidence type="ECO:0000256" key="3">
    <source>
        <dbReference type="ARBA" id="ARBA00022692"/>
    </source>
</evidence>
<feature type="compositionally biased region" description="Gly residues" evidence="6">
    <location>
        <begin position="184"/>
        <end position="193"/>
    </location>
</feature>
<keyword evidence="3 7" id="KW-0812">Transmembrane</keyword>
<dbReference type="Pfam" id="PF03743">
    <property type="entry name" value="TrbI"/>
    <property type="match status" value="1"/>
</dbReference>
<feature type="transmembrane region" description="Helical" evidence="7">
    <location>
        <begin position="68"/>
        <end position="87"/>
    </location>
</feature>
<comment type="similarity">
    <text evidence="2">Belongs to the TrbI/VirB10 family.</text>
</comment>
<keyword evidence="9" id="KW-1185">Reference proteome</keyword>
<evidence type="ECO:0000256" key="5">
    <source>
        <dbReference type="ARBA" id="ARBA00023136"/>
    </source>
</evidence>
<sequence length="437" mass="46623">MNQNFPPNPPGQSGDYSSGDPQGQGYDPNAQGSNPYYAAQQQPSQQPNLDAGAPQLKSVESQKMNRKALMFLAGIVGLLILMTLIVIKNASSDKDEDVKKPKEEKVVIPDLPKGAGQPGGPDFADVQPEPQPVPVQELPPLPPEEPARQADNRRPERDEYRDAGPPEPQGPTLAERRMGMTDSGRGGYGGATAGGQANDPVLNAMLGNLQSAQQQAAGGPPQAAAQARDGGNKVSIAQYLRNPDTLLVRGTYIRCVLETRIITDVDGFTSCIVTEPVYSINGRRLLLPKGSKALGRYQGEPKGPRVAVVWDRITTPTGLDVVLEGPGVDNLGGAGHPGDYNAHWFSRMSSALMISLISDAFKYYAAEEGPQTDSVTTGGNIVTQPFESNTAKTMERLANQALNKAMSRPATVTINQGTVLNIYVAQDVDFSGVIARR</sequence>
<comment type="caution">
    <text evidence="8">The sequence shown here is derived from an EMBL/GenBank/DDBJ whole genome shotgun (WGS) entry which is preliminary data.</text>
</comment>
<dbReference type="RefSeq" id="WP_345304911.1">
    <property type="nucleotide sequence ID" value="NZ_BAABJE010000030.1"/>
</dbReference>
<feature type="compositionally biased region" description="Basic and acidic residues" evidence="6">
    <location>
        <begin position="145"/>
        <end position="164"/>
    </location>
</feature>
<dbReference type="InterPro" id="IPR005498">
    <property type="entry name" value="T4SS_VirB10/TraB/TrbI"/>
</dbReference>
<feature type="region of interest" description="Disordered" evidence="6">
    <location>
        <begin position="92"/>
        <end position="195"/>
    </location>
</feature>
<evidence type="ECO:0000256" key="4">
    <source>
        <dbReference type="ARBA" id="ARBA00022989"/>
    </source>
</evidence>
<evidence type="ECO:0000313" key="8">
    <source>
        <dbReference type="EMBL" id="GAA4807348.1"/>
    </source>
</evidence>
<name>A0ABP9CFU1_9GAMM</name>
<organism evidence="8 9">
    <name type="scientific">Lysobacter hankyongensis</name>
    <dbReference type="NCBI Taxonomy" id="1176535"/>
    <lineage>
        <taxon>Bacteria</taxon>
        <taxon>Pseudomonadati</taxon>
        <taxon>Pseudomonadota</taxon>
        <taxon>Gammaproteobacteria</taxon>
        <taxon>Lysobacterales</taxon>
        <taxon>Lysobacteraceae</taxon>
        <taxon>Lysobacter</taxon>
    </lineage>
</organism>
<dbReference type="InterPro" id="IPR042217">
    <property type="entry name" value="T4SS_VirB10/TrbI"/>
</dbReference>
<reference evidence="9" key="1">
    <citation type="journal article" date="2019" name="Int. J. Syst. Evol. Microbiol.">
        <title>The Global Catalogue of Microorganisms (GCM) 10K type strain sequencing project: providing services to taxonomists for standard genome sequencing and annotation.</title>
        <authorList>
            <consortium name="The Broad Institute Genomics Platform"/>
            <consortium name="The Broad Institute Genome Sequencing Center for Infectious Disease"/>
            <person name="Wu L."/>
            <person name="Ma J."/>
        </authorList>
    </citation>
    <scope>NUCLEOTIDE SEQUENCE [LARGE SCALE GENOMIC DNA]</scope>
    <source>
        <strain evidence="9">JCM 18204</strain>
    </source>
</reference>
<keyword evidence="5 7" id="KW-0472">Membrane</keyword>
<dbReference type="EMBL" id="BAABJE010000030">
    <property type="protein sequence ID" value="GAA4807348.1"/>
    <property type="molecule type" value="Genomic_DNA"/>
</dbReference>
<accession>A0ABP9CFU1</accession>
<evidence type="ECO:0000256" key="1">
    <source>
        <dbReference type="ARBA" id="ARBA00004167"/>
    </source>
</evidence>
<feature type="region of interest" description="Disordered" evidence="6">
    <location>
        <begin position="1"/>
        <end position="54"/>
    </location>
</feature>
<protein>
    <submittedName>
        <fullName evidence="8">TrbI/VirB10 family protein</fullName>
    </submittedName>
</protein>
<dbReference type="Proteomes" id="UP001499959">
    <property type="component" value="Unassembled WGS sequence"/>
</dbReference>
<evidence type="ECO:0000313" key="9">
    <source>
        <dbReference type="Proteomes" id="UP001499959"/>
    </source>
</evidence>
<evidence type="ECO:0000256" key="7">
    <source>
        <dbReference type="SAM" id="Phobius"/>
    </source>
</evidence>
<dbReference type="CDD" id="cd16429">
    <property type="entry name" value="VirB10"/>
    <property type="match status" value="1"/>
</dbReference>
<feature type="compositionally biased region" description="Basic and acidic residues" evidence="6">
    <location>
        <begin position="92"/>
        <end position="107"/>
    </location>
</feature>
<evidence type="ECO:0000256" key="6">
    <source>
        <dbReference type="SAM" id="MobiDB-lite"/>
    </source>
</evidence>
<proteinExistence type="inferred from homology"/>
<comment type="subcellular location">
    <subcellularLocation>
        <location evidence="1">Membrane</location>
        <topology evidence="1">Single-pass membrane protein</topology>
    </subcellularLocation>
</comment>
<feature type="compositionally biased region" description="Low complexity" evidence="6">
    <location>
        <begin position="35"/>
        <end position="47"/>
    </location>
</feature>
<keyword evidence="4 7" id="KW-1133">Transmembrane helix</keyword>
<gene>
    <name evidence="8" type="ORF">GCM10023307_37600</name>
</gene>